<dbReference type="GO" id="GO:0006357">
    <property type="term" value="P:regulation of transcription by RNA polymerase II"/>
    <property type="evidence" value="ECO:0007669"/>
    <property type="project" value="TreeGrafter"/>
</dbReference>
<keyword evidence="1" id="KW-0479">Metal-binding</keyword>
<dbReference type="Proteomes" id="UP001165289">
    <property type="component" value="Unassembled WGS sequence"/>
</dbReference>
<feature type="compositionally biased region" description="Basic and acidic residues" evidence="6">
    <location>
        <begin position="445"/>
        <end position="465"/>
    </location>
</feature>
<feature type="domain" description="PHD-type" evidence="7">
    <location>
        <begin position="9"/>
        <end position="59"/>
    </location>
</feature>
<dbReference type="Gene3D" id="3.30.40.10">
    <property type="entry name" value="Zinc/RING finger domain, C3HC4 (zinc finger)"/>
    <property type="match status" value="2"/>
</dbReference>
<gene>
    <name evidence="9" type="ORF">LOD99_14901</name>
</gene>
<proteinExistence type="predicted"/>
<comment type="caution">
    <text evidence="9">The sequence shown here is derived from an EMBL/GenBank/DDBJ whole genome shotgun (WGS) entry which is preliminary data.</text>
</comment>
<dbReference type="InterPro" id="IPR001965">
    <property type="entry name" value="Znf_PHD"/>
</dbReference>
<protein>
    <submittedName>
        <fullName evidence="9">Protein AF-10 isoform X2</fullName>
    </submittedName>
</protein>
<dbReference type="GO" id="GO:0008270">
    <property type="term" value="F:zinc ion binding"/>
    <property type="evidence" value="ECO:0007669"/>
    <property type="project" value="UniProtKB-KW"/>
</dbReference>
<evidence type="ECO:0000256" key="6">
    <source>
        <dbReference type="SAM" id="MobiDB-lite"/>
    </source>
</evidence>
<dbReference type="InterPro" id="IPR011011">
    <property type="entry name" value="Znf_FYVE_PHD"/>
</dbReference>
<organism evidence="9 10">
    <name type="scientific">Oopsacas minuta</name>
    <dbReference type="NCBI Taxonomy" id="111878"/>
    <lineage>
        <taxon>Eukaryota</taxon>
        <taxon>Metazoa</taxon>
        <taxon>Porifera</taxon>
        <taxon>Hexactinellida</taxon>
        <taxon>Hexasterophora</taxon>
        <taxon>Lyssacinosida</taxon>
        <taxon>Leucopsacidae</taxon>
        <taxon>Oopsacas</taxon>
    </lineage>
</organism>
<dbReference type="InterPro" id="IPR050701">
    <property type="entry name" value="Histone_Mod_Regulator"/>
</dbReference>
<evidence type="ECO:0000259" key="7">
    <source>
        <dbReference type="PROSITE" id="PS50016"/>
    </source>
</evidence>
<evidence type="ECO:0000256" key="2">
    <source>
        <dbReference type="ARBA" id="ARBA00022771"/>
    </source>
</evidence>
<sequence length="496" mass="56411">MVESATKLDLRCSVCFDEKSWQENPLVTCTECSLTVHQACYGILLIPQGSWLCQTCESQERMARVKCELCPLKGGALKKTDTNGWAHVVCALYIPEVRFADTRTMEPIIISRIPREKFSKSCHICDEGNQERKAIFGACMNCNWSNCKISFHVTCGQKFGLLTEEEDSRDGSSVRYCGYCPTHLTRIAMNDRRKTITSSAINTSTLCDTKLAPNKRKVTSNHEGTKSKRPTYKHSDSSDLSPSREYTDSESSSEVPKQKVSHKKILNKHETTTTTTTTTTAATTTNKQKHKVNKDRKETVIKSKVHPLSRHLSKTYSQSELRQKVIVPDSLEKMLDKQWEQTSEFICNQGTRLGEIDTLLTSLHRLQNENNDLRNSMHTLSIKTDRYQSSNLYLSSLLTMHAVGQISLKIPQFKPPEICPPKINKPRKRISKDLKCKITKRRSKKLSELSPLKDKQTCQEDRQQKVELSPQENIQIEPLNSQLEPTNSKPELTPED</sequence>
<dbReference type="PANTHER" id="PTHR13793">
    <property type="entry name" value="PHD FINGER PROTEINS"/>
    <property type="match status" value="1"/>
</dbReference>
<dbReference type="PROSITE" id="PS50016">
    <property type="entry name" value="ZF_PHD_2"/>
    <property type="match status" value="1"/>
</dbReference>
<evidence type="ECO:0000313" key="9">
    <source>
        <dbReference type="EMBL" id="KAI6659228.1"/>
    </source>
</evidence>
<evidence type="ECO:0000256" key="4">
    <source>
        <dbReference type="PROSITE-ProRule" id="PRU00146"/>
    </source>
</evidence>
<keyword evidence="2 4" id="KW-0863">Zinc-finger</keyword>
<dbReference type="AlphaFoldDB" id="A0AAV7KED6"/>
<dbReference type="PANTHER" id="PTHR13793:SF107">
    <property type="entry name" value="BROMODOMAIN-CONTAINING PROTEIN HOMOLOG"/>
    <property type="match status" value="1"/>
</dbReference>
<evidence type="ECO:0000256" key="3">
    <source>
        <dbReference type="ARBA" id="ARBA00022833"/>
    </source>
</evidence>
<feature type="region of interest" description="Disordered" evidence="6">
    <location>
        <begin position="212"/>
        <end position="297"/>
    </location>
</feature>
<reference evidence="9 10" key="1">
    <citation type="journal article" date="2023" name="BMC Biol.">
        <title>The compact genome of the sponge Oopsacas minuta (Hexactinellida) is lacking key metazoan core genes.</title>
        <authorList>
            <person name="Santini S."/>
            <person name="Schenkelaars Q."/>
            <person name="Jourda C."/>
            <person name="Duchesne M."/>
            <person name="Belahbib H."/>
            <person name="Rocher C."/>
            <person name="Selva M."/>
            <person name="Riesgo A."/>
            <person name="Vervoort M."/>
            <person name="Leys S.P."/>
            <person name="Kodjabachian L."/>
            <person name="Le Bivic A."/>
            <person name="Borchiellini C."/>
            <person name="Claverie J.M."/>
            <person name="Renard E."/>
        </authorList>
    </citation>
    <scope>NUCLEOTIDE SEQUENCE [LARGE SCALE GENOMIC DNA]</scope>
    <source>
        <strain evidence="9">SPO-2</strain>
    </source>
</reference>
<dbReference type="InterPro" id="IPR019786">
    <property type="entry name" value="Zinc_finger_PHD-type_CS"/>
</dbReference>
<evidence type="ECO:0000256" key="1">
    <source>
        <dbReference type="ARBA" id="ARBA00022723"/>
    </source>
</evidence>
<accession>A0AAV7KED6</accession>
<evidence type="ECO:0000259" key="8">
    <source>
        <dbReference type="PROSITE" id="PS51805"/>
    </source>
</evidence>
<name>A0AAV7KED6_9METZ</name>
<dbReference type="Pfam" id="PF13832">
    <property type="entry name" value="zf-HC5HC2H_2"/>
    <property type="match status" value="1"/>
</dbReference>
<dbReference type="InterPro" id="IPR013083">
    <property type="entry name" value="Znf_RING/FYVE/PHD"/>
</dbReference>
<dbReference type="InterPro" id="IPR034732">
    <property type="entry name" value="EPHD"/>
</dbReference>
<evidence type="ECO:0000256" key="5">
    <source>
        <dbReference type="SAM" id="Coils"/>
    </source>
</evidence>
<dbReference type="EMBL" id="JAKMXF010000066">
    <property type="protein sequence ID" value="KAI6659228.1"/>
    <property type="molecule type" value="Genomic_DNA"/>
</dbReference>
<keyword evidence="3" id="KW-0862">Zinc</keyword>
<dbReference type="SMART" id="SM00249">
    <property type="entry name" value="PHD"/>
    <property type="match status" value="2"/>
</dbReference>
<feature type="domain" description="PHD-type" evidence="8">
    <location>
        <begin position="64"/>
        <end position="184"/>
    </location>
</feature>
<dbReference type="PROSITE" id="PS01359">
    <property type="entry name" value="ZF_PHD_1"/>
    <property type="match status" value="1"/>
</dbReference>
<dbReference type="Pfam" id="PF13831">
    <property type="entry name" value="PHD_2"/>
    <property type="match status" value="1"/>
</dbReference>
<feature type="compositionally biased region" description="Low complexity" evidence="6">
    <location>
        <begin position="272"/>
        <end position="285"/>
    </location>
</feature>
<feature type="compositionally biased region" description="Polar residues" evidence="6">
    <location>
        <begin position="470"/>
        <end position="490"/>
    </location>
</feature>
<dbReference type="InterPro" id="IPR019787">
    <property type="entry name" value="Znf_PHD-finger"/>
</dbReference>
<dbReference type="PROSITE" id="PS51805">
    <property type="entry name" value="EPHD"/>
    <property type="match status" value="1"/>
</dbReference>
<keyword evidence="5" id="KW-0175">Coiled coil</keyword>
<dbReference type="CDD" id="cd15492">
    <property type="entry name" value="PHD_BRPF_JADE_like"/>
    <property type="match status" value="1"/>
</dbReference>
<dbReference type="SUPFAM" id="SSF57903">
    <property type="entry name" value="FYVE/PHD zinc finger"/>
    <property type="match status" value="1"/>
</dbReference>
<feature type="coiled-coil region" evidence="5">
    <location>
        <begin position="356"/>
        <end position="383"/>
    </location>
</feature>
<feature type="region of interest" description="Disordered" evidence="6">
    <location>
        <begin position="445"/>
        <end position="496"/>
    </location>
</feature>
<evidence type="ECO:0000313" key="10">
    <source>
        <dbReference type="Proteomes" id="UP001165289"/>
    </source>
</evidence>
<keyword evidence="10" id="KW-1185">Reference proteome</keyword>